<comment type="caution">
    <text evidence="2">The sequence shown here is derived from an EMBL/GenBank/DDBJ whole genome shotgun (WGS) entry which is preliminary data.</text>
</comment>
<evidence type="ECO:0000313" key="2">
    <source>
        <dbReference type="EMBL" id="MCO8276744.1"/>
    </source>
</evidence>
<keyword evidence="3" id="KW-1185">Reference proteome</keyword>
<feature type="transmembrane region" description="Helical" evidence="1">
    <location>
        <begin position="45"/>
        <end position="64"/>
    </location>
</feature>
<accession>A0ABT1E0R6</accession>
<keyword evidence="1" id="KW-0472">Membrane</keyword>
<keyword evidence="1" id="KW-1133">Transmembrane helix</keyword>
<protein>
    <submittedName>
        <fullName evidence="2">Uncharacterized protein</fullName>
    </submittedName>
</protein>
<dbReference type="Proteomes" id="UP001523369">
    <property type="component" value="Unassembled WGS sequence"/>
</dbReference>
<evidence type="ECO:0000256" key="1">
    <source>
        <dbReference type="SAM" id="Phobius"/>
    </source>
</evidence>
<gene>
    <name evidence="2" type="ORF">M1L60_39805</name>
</gene>
<evidence type="ECO:0000313" key="3">
    <source>
        <dbReference type="Proteomes" id="UP001523369"/>
    </source>
</evidence>
<feature type="transmembrane region" description="Helical" evidence="1">
    <location>
        <begin position="6"/>
        <end position="24"/>
    </location>
</feature>
<sequence length="104" mass="11236">MELWLGIALLLIGIGLAVYGLVVLTTGRVPARSRAVFRSVREAGMYPLCSGAALAFLALGQLVPDDWRHSTVLVLIATFGALTLVGIAYVLYRPRRQPPEQSNS</sequence>
<name>A0ABT1E0R6_9ACTN</name>
<reference evidence="2 3" key="1">
    <citation type="submission" date="2022-06" db="EMBL/GenBank/DDBJ databases">
        <title>New Species of the Genus Actinoplanes, ActinopZanes ferrugineus.</title>
        <authorList>
            <person name="Ding P."/>
        </authorList>
    </citation>
    <scope>NUCLEOTIDE SEQUENCE [LARGE SCALE GENOMIC DNA]</scope>
    <source>
        <strain evidence="2 3">TRM88003</strain>
    </source>
</reference>
<organism evidence="2 3">
    <name type="scientific">Paractinoplanes aksuensis</name>
    <dbReference type="NCBI Taxonomy" id="2939490"/>
    <lineage>
        <taxon>Bacteria</taxon>
        <taxon>Bacillati</taxon>
        <taxon>Actinomycetota</taxon>
        <taxon>Actinomycetes</taxon>
        <taxon>Micromonosporales</taxon>
        <taxon>Micromonosporaceae</taxon>
        <taxon>Paractinoplanes</taxon>
    </lineage>
</organism>
<keyword evidence="1" id="KW-0812">Transmembrane</keyword>
<feature type="transmembrane region" description="Helical" evidence="1">
    <location>
        <begin position="70"/>
        <end position="92"/>
    </location>
</feature>
<dbReference type="RefSeq" id="WP_253242769.1">
    <property type="nucleotide sequence ID" value="NZ_JAMYJR010000050.1"/>
</dbReference>
<dbReference type="EMBL" id="JAMYJR010000050">
    <property type="protein sequence ID" value="MCO8276744.1"/>
    <property type="molecule type" value="Genomic_DNA"/>
</dbReference>
<proteinExistence type="predicted"/>